<dbReference type="Pfam" id="PF18783">
    <property type="entry name" value="IPU_b_solenoid"/>
    <property type="match status" value="1"/>
</dbReference>
<evidence type="ECO:0000259" key="2">
    <source>
        <dbReference type="Pfam" id="PF17433"/>
    </source>
</evidence>
<feature type="domain" description="Glycoside hydrolase family 49 N-terminal" evidence="2">
    <location>
        <begin position="29"/>
        <end position="238"/>
    </location>
</feature>
<proteinExistence type="predicted"/>
<dbReference type="Gene3D" id="2.60.350.10">
    <property type="entry name" value="Dextranase, N-terminal"/>
    <property type="match status" value="1"/>
</dbReference>
<dbReference type="InterPro" id="IPR041402">
    <property type="entry name" value="B_solenoid_dext"/>
</dbReference>
<dbReference type="Pfam" id="PF17433">
    <property type="entry name" value="Glyco_hydro_49N"/>
    <property type="match status" value="1"/>
</dbReference>
<evidence type="ECO:0000259" key="1">
    <source>
        <dbReference type="Pfam" id="PF03718"/>
    </source>
</evidence>
<accession>A0A0G2H332</accession>
<dbReference type="InterPro" id="IPR012334">
    <property type="entry name" value="Pectin_lyas_fold"/>
</dbReference>
<dbReference type="SUPFAM" id="SSF101596">
    <property type="entry name" value="Dextranase, N-terminal domain"/>
    <property type="match status" value="1"/>
</dbReference>
<dbReference type="Pfam" id="PF18841">
    <property type="entry name" value="B_solenoid_dext"/>
    <property type="match status" value="1"/>
</dbReference>
<organism evidence="3 4">
    <name type="scientific">Phaeomoniella chlamydospora</name>
    <name type="common">Phaeoacremonium chlamydosporum</name>
    <dbReference type="NCBI Taxonomy" id="158046"/>
    <lineage>
        <taxon>Eukaryota</taxon>
        <taxon>Fungi</taxon>
        <taxon>Dikarya</taxon>
        <taxon>Ascomycota</taxon>
        <taxon>Pezizomycotina</taxon>
        <taxon>Eurotiomycetes</taxon>
        <taxon>Chaetothyriomycetidae</taxon>
        <taxon>Phaeomoniellales</taxon>
        <taxon>Phaeomoniellaceae</taxon>
        <taxon>Phaeomoniella</taxon>
    </lineage>
</organism>
<dbReference type="InterPro" id="IPR005192">
    <property type="entry name" value="Glyco_hydro_49_C"/>
</dbReference>
<reference evidence="3 4" key="2">
    <citation type="submission" date="2015-05" db="EMBL/GenBank/DDBJ databases">
        <authorList>
            <person name="Morales-Cruz A."/>
            <person name="Amrine K.C."/>
            <person name="Cantu D."/>
        </authorList>
    </citation>
    <scope>NUCLEOTIDE SEQUENCE [LARGE SCALE GENOMIC DNA]</scope>
    <source>
        <strain evidence="3">UCRPC4</strain>
    </source>
</reference>
<evidence type="ECO:0000313" key="4">
    <source>
        <dbReference type="Proteomes" id="UP000053317"/>
    </source>
</evidence>
<comment type="caution">
    <text evidence="3">The sequence shown here is derived from an EMBL/GenBank/DDBJ whole genome shotgun (WGS) entry which is preliminary data.</text>
</comment>
<gene>
    <name evidence="3" type="ORF">UCRPC4_g02975</name>
</gene>
<dbReference type="GO" id="GO:0004553">
    <property type="term" value="F:hydrolase activity, hydrolyzing O-glycosyl compounds"/>
    <property type="evidence" value="ECO:0007669"/>
    <property type="project" value="InterPro"/>
</dbReference>
<dbReference type="AlphaFoldDB" id="A0A0G2H332"/>
<keyword evidence="4" id="KW-1185">Reference proteome</keyword>
<dbReference type="OrthoDB" id="406508at2759"/>
<dbReference type="EMBL" id="LCWF01000070">
    <property type="protein sequence ID" value="KKY23190.1"/>
    <property type="molecule type" value="Genomic_DNA"/>
</dbReference>
<reference evidence="3 4" key="1">
    <citation type="submission" date="2015-05" db="EMBL/GenBank/DDBJ databases">
        <title>Distinctive expansion of gene families associated with plant cell wall degradation and secondary metabolism in the genomes of grapevine trunk pathogens.</title>
        <authorList>
            <person name="Lawrence D.P."/>
            <person name="Travadon R."/>
            <person name="Rolshausen P.E."/>
            <person name="Baumgartner K."/>
        </authorList>
    </citation>
    <scope>NUCLEOTIDE SEQUENCE [LARGE SCALE GENOMIC DNA]</scope>
    <source>
        <strain evidence="3">UCRPC4</strain>
    </source>
</reference>
<evidence type="ECO:0000313" key="3">
    <source>
        <dbReference type="EMBL" id="KKY23190.1"/>
    </source>
</evidence>
<dbReference type="Pfam" id="PF03718">
    <property type="entry name" value="Glyco_hydro_49"/>
    <property type="match status" value="1"/>
</dbReference>
<dbReference type="SUPFAM" id="SSF51126">
    <property type="entry name" value="Pectin lyase-like"/>
    <property type="match status" value="1"/>
</dbReference>
<sequence>MTSTLKTSSSSIGSTTTSSIASASSVAVNGTVNNSQLHTWWHSTGEMNTNTSVQPGNVRQSSLYSVQVSTVSGATYYNSFVYESIPRNGNGNILTPNDPSSTTTNDDGITIEVDIGMSMAWSQFLYAEDVMVKVSRLDGHQANASDITVRPTTLGYTVTAQDGDIYIHVPFSSSGTRFSVEFADNLYTFRDGSTSSEAGYVQNSVSEGYSYVESYSSVSNPAVGVEPLNSLLIFASPMETSDMIPDETDSTSYIVSEGEVSDLSSIDATTVIFKPGVYYFGATNHALLSSTVNWVYFAPGSYVKGAIEYQETDSPIIRATGHGVLSGEQYVYQANTADGYRNSKNQDYSLRMWRGVSTWGINQTWVINGPTINAPPFNTMDWTGDMPSLRVEATDYKQVGSFFGQTDGMEMYSYSTFSHIFYHSNDDTIKTYYSNVLATDLLIWKCTTAPVLQFGWQSRSLNNITVSDVNIIHSRWNSNSSNPGLIGANNAFDTSETSSANISMTVSNLSFLNWRSEGLTGPIFRIHPLQNLVNITLQSFWIAEFSPEILGIPFSKMPMLTDPDNADAEVEVSGFKVVDHMVGSTKLTEDNAAGTGLLDWAGGFEVTVE</sequence>
<name>A0A0G2H332_PHACM</name>
<feature type="domain" description="Glycoside hydrolase family 49 C-terminal" evidence="1">
    <location>
        <begin position="497"/>
        <end position="599"/>
    </location>
</feature>
<protein>
    <submittedName>
        <fullName evidence="3">Putative isopullulanase</fullName>
    </submittedName>
</protein>
<dbReference type="Proteomes" id="UP000053317">
    <property type="component" value="Unassembled WGS sequence"/>
</dbReference>
<dbReference type="InterPro" id="IPR041274">
    <property type="entry name" value="IPU_b_solenoid"/>
</dbReference>
<dbReference type="InterPro" id="IPR035953">
    <property type="entry name" value="Dextranase_N-ter"/>
</dbReference>
<dbReference type="Gene3D" id="2.160.20.10">
    <property type="entry name" value="Single-stranded right-handed beta-helix, Pectin lyase-like"/>
    <property type="match status" value="1"/>
</dbReference>
<dbReference type="InterPro" id="IPR023226">
    <property type="entry name" value="Glyco_hydro_49_N_dom"/>
</dbReference>
<dbReference type="InterPro" id="IPR011050">
    <property type="entry name" value="Pectin_lyase_fold/virulence"/>
</dbReference>